<dbReference type="SUPFAM" id="SSF52540">
    <property type="entry name" value="P-loop containing nucleoside triphosphate hydrolases"/>
    <property type="match status" value="1"/>
</dbReference>
<evidence type="ECO:0000256" key="8">
    <source>
        <dbReference type="SAM" id="Phobius"/>
    </source>
</evidence>
<keyword evidence="6 8" id="KW-0472">Membrane</keyword>
<evidence type="ECO:0000256" key="5">
    <source>
        <dbReference type="ARBA" id="ARBA00022989"/>
    </source>
</evidence>
<feature type="region of interest" description="Disordered" evidence="7">
    <location>
        <begin position="473"/>
        <end position="492"/>
    </location>
</feature>
<name>A0A1M6KTE3_MALRU</name>
<protein>
    <submittedName>
        <fullName evidence="9">Type IV secretion system protein VirD4</fullName>
    </submittedName>
</protein>
<dbReference type="OrthoDB" id="9759295at2"/>
<dbReference type="Pfam" id="PF02534">
    <property type="entry name" value="T4SS-DNA_transf"/>
    <property type="match status" value="1"/>
</dbReference>
<accession>A0A1M6KTE3</accession>
<dbReference type="STRING" id="1122189.SAMN02745165_02789"/>
<dbReference type="InterPro" id="IPR051539">
    <property type="entry name" value="T4SS-coupling_protein"/>
</dbReference>
<dbReference type="Gene3D" id="3.40.50.300">
    <property type="entry name" value="P-loop containing nucleotide triphosphate hydrolases"/>
    <property type="match status" value="1"/>
</dbReference>
<feature type="transmembrane region" description="Helical" evidence="8">
    <location>
        <begin position="14"/>
        <end position="38"/>
    </location>
</feature>
<feature type="transmembrane region" description="Helical" evidence="8">
    <location>
        <begin position="67"/>
        <end position="88"/>
    </location>
</feature>
<dbReference type="PANTHER" id="PTHR37937">
    <property type="entry name" value="CONJUGATIVE TRANSFER: DNA TRANSPORT"/>
    <property type="match status" value="1"/>
</dbReference>
<keyword evidence="3" id="KW-1003">Cell membrane</keyword>
<dbReference type="RefSeq" id="WP_072909355.1">
    <property type="nucleotide sequence ID" value="NZ_FQZT01000011.1"/>
</dbReference>
<evidence type="ECO:0000256" key="1">
    <source>
        <dbReference type="ARBA" id="ARBA00004651"/>
    </source>
</evidence>
<evidence type="ECO:0000256" key="3">
    <source>
        <dbReference type="ARBA" id="ARBA00022475"/>
    </source>
</evidence>
<dbReference type="GO" id="GO:0005886">
    <property type="term" value="C:plasma membrane"/>
    <property type="evidence" value="ECO:0007669"/>
    <property type="project" value="UniProtKB-SubCell"/>
</dbReference>
<reference evidence="9 10" key="1">
    <citation type="submission" date="2016-11" db="EMBL/GenBank/DDBJ databases">
        <authorList>
            <person name="Jaros S."/>
            <person name="Januszkiewicz K."/>
            <person name="Wedrychowicz H."/>
        </authorList>
    </citation>
    <scope>NUCLEOTIDE SEQUENCE [LARGE SCALE GENOMIC DNA]</scope>
    <source>
        <strain evidence="9 10">DSM 5091</strain>
    </source>
</reference>
<keyword evidence="10" id="KW-1185">Reference proteome</keyword>
<organism evidence="9 10">
    <name type="scientific">Malonomonas rubra DSM 5091</name>
    <dbReference type="NCBI Taxonomy" id="1122189"/>
    <lineage>
        <taxon>Bacteria</taxon>
        <taxon>Pseudomonadati</taxon>
        <taxon>Thermodesulfobacteriota</taxon>
        <taxon>Desulfuromonadia</taxon>
        <taxon>Desulfuromonadales</taxon>
        <taxon>Geopsychrobacteraceae</taxon>
        <taxon>Malonomonas</taxon>
    </lineage>
</organism>
<dbReference type="Proteomes" id="UP000184171">
    <property type="component" value="Unassembled WGS sequence"/>
</dbReference>
<dbReference type="AlphaFoldDB" id="A0A1M6KTE3"/>
<comment type="similarity">
    <text evidence="2">Belongs to the VirD4/TraG family.</text>
</comment>
<dbReference type="InterPro" id="IPR003688">
    <property type="entry name" value="TraG/VirD4"/>
</dbReference>
<keyword evidence="4 8" id="KW-0812">Transmembrane</keyword>
<keyword evidence="5 8" id="KW-1133">Transmembrane helix</keyword>
<evidence type="ECO:0000256" key="2">
    <source>
        <dbReference type="ARBA" id="ARBA00008806"/>
    </source>
</evidence>
<dbReference type="CDD" id="cd01127">
    <property type="entry name" value="TrwB_TraG_TraD_VirD4"/>
    <property type="match status" value="1"/>
</dbReference>
<evidence type="ECO:0000256" key="7">
    <source>
        <dbReference type="SAM" id="MobiDB-lite"/>
    </source>
</evidence>
<dbReference type="EMBL" id="FQZT01000011">
    <property type="protein sequence ID" value="SHJ62134.1"/>
    <property type="molecule type" value="Genomic_DNA"/>
</dbReference>
<dbReference type="InterPro" id="IPR027417">
    <property type="entry name" value="P-loop_NTPase"/>
</dbReference>
<sequence>MTLSLNDNSWLKPLLFVVVTLVCAVLWVYLTGGFFLAVTGGEFKDADLMTAYSYWYHYAQDEKIRSWLSLSAIFSALVAALPLALLIIPKRRSLYGEARFATESEIRKAKLKAEKGIIVGKNKGRYLIFGGEEHVLMAAPTRSGKGVGMAIPNLLNWADSVVALDTKQELWDITSGFRSKHGQDCFLFNPEARDYRSHRWNPLHYISDNPHFRITDIQAIANMIFPENDREAPIWQASARSFFLGIVLYLLETEGLPVSLGEVLRQATSGDDLHFSTIITERNEQGQPLSGECVAALSDYLNTSDSTRSSIRKTFTSSLELWFNPIIDAATSENDFDLRDLRKKRQTIYLGVAPGALDRLGPLLNLFFQQTIELNTRQLPEQNPELKHQVLLLMDEFAALGRINILMRGLSFIAGYGLRLLPIIQSPAQIREIYGVDAAESFMDNHALRVIFAPKGNKDAKDISETLGDTTVKGRTRSRNFGGRDSKSISESDQRRALLLPQELRGLGQDNQIIIAENCPPILCRKIRYYKEKTFTHRLLNPPDIGKLEIRKRDFPGFSMLGNSPEPMTVERAIKAEDIAEIDQLDIEDFSCDFSSVEVPTGEISDQQMTKIVDRFFNEIEASV</sequence>
<evidence type="ECO:0000313" key="10">
    <source>
        <dbReference type="Proteomes" id="UP000184171"/>
    </source>
</evidence>
<comment type="subcellular location">
    <subcellularLocation>
        <location evidence="1">Cell membrane</location>
        <topology evidence="1">Multi-pass membrane protein</topology>
    </subcellularLocation>
</comment>
<gene>
    <name evidence="9" type="ORF">SAMN02745165_02789</name>
</gene>
<evidence type="ECO:0000256" key="4">
    <source>
        <dbReference type="ARBA" id="ARBA00022692"/>
    </source>
</evidence>
<proteinExistence type="inferred from homology"/>
<evidence type="ECO:0000256" key="6">
    <source>
        <dbReference type="ARBA" id="ARBA00023136"/>
    </source>
</evidence>
<dbReference type="PANTHER" id="PTHR37937:SF1">
    <property type="entry name" value="CONJUGATIVE TRANSFER: DNA TRANSPORT"/>
    <property type="match status" value="1"/>
</dbReference>
<feature type="compositionally biased region" description="Basic and acidic residues" evidence="7">
    <location>
        <begin position="482"/>
        <end position="492"/>
    </location>
</feature>
<evidence type="ECO:0000313" key="9">
    <source>
        <dbReference type="EMBL" id="SHJ62134.1"/>
    </source>
</evidence>